<dbReference type="CDD" id="cd06588">
    <property type="entry name" value="PhnB_like"/>
    <property type="match status" value="1"/>
</dbReference>
<accession>A0A1M7UGI7</accession>
<organism evidence="2 3">
    <name type="scientific">Desulfitobacterium chlororespirans DSM 11544</name>
    <dbReference type="NCBI Taxonomy" id="1121395"/>
    <lineage>
        <taxon>Bacteria</taxon>
        <taxon>Bacillati</taxon>
        <taxon>Bacillota</taxon>
        <taxon>Clostridia</taxon>
        <taxon>Eubacteriales</taxon>
        <taxon>Desulfitobacteriaceae</taxon>
        <taxon>Desulfitobacterium</taxon>
    </lineage>
</organism>
<dbReference type="GO" id="GO:0008168">
    <property type="term" value="F:methyltransferase activity"/>
    <property type="evidence" value="ECO:0007669"/>
    <property type="project" value="UniProtKB-KW"/>
</dbReference>
<dbReference type="PIRSF" id="PIRSF021700">
    <property type="entry name" value="3_dmu_93_MTrfase"/>
    <property type="match status" value="1"/>
</dbReference>
<dbReference type="PIRSF" id="PIRSF500687">
    <property type="entry name" value="MTase_demethylubiq_bact"/>
    <property type="match status" value="1"/>
</dbReference>
<dbReference type="InterPro" id="IPR009725">
    <property type="entry name" value="3_dmu_93_MTrfase"/>
</dbReference>
<dbReference type="SUPFAM" id="SSF54593">
    <property type="entry name" value="Glyoxalase/Bleomycin resistance protein/Dihydroxybiphenyl dioxygenase"/>
    <property type="match status" value="1"/>
</dbReference>
<dbReference type="InterPro" id="IPR027259">
    <property type="entry name" value="MTase_demethylubiq_bac"/>
</dbReference>
<evidence type="ECO:0000313" key="3">
    <source>
        <dbReference type="Proteomes" id="UP000184010"/>
    </source>
</evidence>
<dbReference type="InterPro" id="IPR029068">
    <property type="entry name" value="Glyas_Bleomycin-R_OHBP_Dase"/>
</dbReference>
<gene>
    <name evidence="2" type="ORF">SAMN02745215_03719</name>
</gene>
<dbReference type="Gene3D" id="3.30.720.110">
    <property type="match status" value="1"/>
</dbReference>
<dbReference type="Pfam" id="PF06983">
    <property type="entry name" value="3-dmu-9_3-mt"/>
    <property type="match status" value="1"/>
</dbReference>
<protein>
    <submittedName>
        <fullName evidence="2">Glyoxalase superfamily enzyme, possibly 3-demethylubiquinone-9 3-methyltransferase</fullName>
    </submittedName>
</protein>
<keyword evidence="2" id="KW-0830">Ubiquinone</keyword>
<feature type="domain" description="PhnB-like" evidence="1">
    <location>
        <begin position="6"/>
        <end position="132"/>
    </location>
</feature>
<keyword evidence="2" id="KW-0808">Transferase</keyword>
<dbReference type="EMBL" id="FRDN01000012">
    <property type="protein sequence ID" value="SHN82030.1"/>
    <property type="molecule type" value="Genomic_DNA"/>
</dbReference>
<name>A0A1M7UGI7_9FIRM</name>
<dbReference type="PANTHER" id="PTHR33990">
    <property type="entry name" value="PROTEIN YJDN-RELATED"/>
    <property type="match status" value="1"/>
</dbReference>
<evidence type="ECO:0000259" key="1">
    <source>
        <dbReference type="Pfam" id="PF06983"/>
    </source>
</evidence>
<dbReference type="AlphaFoldDB" id="A0A1M7UGI7"/>
<dbReference type="GO" id="GO:0032259">
    <property type="term" value="P:methylation"/>
    <property type="evidence" value="ECO:0007669"/>
    <property type="project" value="UniProtKB-KW"/>
</dbReference>
<dbReference type="PANTHER" id="PTHR33990:SF4">
    <property type="entry name" value="PHNB-LIKE DOMAIN-CONTAINING PROTEIN"/>
    <property type="match status" value="1"/>
</dbReference>
<dbReference type="STRING" id="1121395.SAMN02745215_03719"/>
<keyword evidence="2" id="KW-0489">Methyltransferase</keyword>
<dbReference type="RefSeq" id="WP_072773962.1">
    <property type="nucleotide sequence ID" value="NZ_FRDN01000012.1"/>
</dbReference>
<dbReference type="Gene3D" id="3.30.720.100">
    <property type="match status" value="1"/>
</dbReference>
<reference evidence="3" key="1">
    <citation type="submission" date="2016-12" db="EMBL/GenBank/DDBJ databases">
        <authorList>
            <person name="Varghese N."/>
            <person name="Submissions S."/>
        </authorList>
    </citation>
    <scope>NUCLEOTIDE SEQUENCE [LARGE SCALE GENOMIC DNA]</scope>
    <source>
        <strain evidence="3">DSM 11544</strain>
    </source>
</reference>
<sequence>MNNSKQKITTFLMFQDGNAEEAMNFYISLFDNSKIVNITRYGANEAGQEGTVMHAVFSLNGQEYMCIDSYVKHEFTFTPAISLYVTCDSKEEIDKVFEKLSEGGQILMPLDSYPFSARFGWVNDKYGVSWQLSFEK</sequence>
<proteinExistence type="predicted"/>
<keyword evidence="3" id="KW-1185">Reference proteome</keyword>
<evidence type="ECO:0000313" key="2">
    <source>
        <dbReference type="EMBL" id="SHN82030.1"/>
    </source>
</evidence>
<dbReference type="Proteomes" id="UP000184010">
    <property type="component" value="Unassembled WGS sequence"/>
</dbReference>
<dbReference type="InterPro" id="IPR028973">
    <property type="entry name" value="PhnB-like"/>
</dbReference>